<evidence type="ECO:0000259" key="3">
    <source>
        <dbReference type="PROSITE" id="PS50222"/>
    </source>
</evidence>
<feature type="domain" description="EH" evidence="2">
    <location>
        <begin position="202"/>
        <end position="283"/>
    </location>
</feature>
<feature type="compositionally biased region" description="Low complexity" evidence="1">
    <location>
        <begin position="128"/>
        <end position="156"/>
    </location>
</feature>
<feature type="compositionally biased region" description="Low complexity" evidence="1">
    <location>
        <begin position="307"/>
        <end position="320"/>
    </location>
</feature>
<keyword evidence="5" id="KW-1185">Reference proteome</keyword>
<evidence type="ECO:0000313" key="5">
    <source>
        <dbReference type="Proteomes" id="UP001530400"/>
    </source>
</evidence>
<feature type="region of interest" description="Disordered" evidence="1">
    <location>
        <begin position="128"/>
        <end position="187"/>
    </location>
</feature>
<dbReference type="AlphaFoldDB" id="A0ABD3PAF7"/>
<gene>
    <name evidence="4" type="ORF">ACHAWO_005748</name>
</gene>
<feature type="compositionally biased region" description="Low complexity" evidence="1">
    <location>
        <begin position="328"/>
        <end position="351"/>
    </location>
</feature>
<dbReference type="Proteomes" id="UP001530400">
    <property type="component" value="Unassembled WGS sequence"/>
</dbReference>
<dbReference type="InterPro" id="IPR011992">
    <property type="entry name" value="EF-hand-dom_pair"/>
</dbReference>
<dbReference type="SUPFAM" id="SSF47473">
    <property type="entry name" value="EF-hand"/>
    <property type="match status" value="2"/>
</dbReference>
<evidence type="ECO:0000256" key="1">
    <source>
        <dbReference type="SAM" id="MobiDB-lite"/>
    </source>
</evidence>
<feature type="compositionally biased region" description="Basic and acidic residues" evidence="1">
    <location>
        <begin position="758"/>
        <end position="770"/>
    </location>
</feature>
<feature type="compositionally biased region" description="Low complexity" evidence="1">
    <location>
        <begin position="983"/>
        <end position="994"/>
    </location>
</feature>
<feature type="region of interest" description="Disordered" evidence="1">
    <location>
        <begin position="289"/>
        <end position="384"/>
    </location>
</feature>
<feature type="region of interest" description="Disordered" evidence="1">
    <location>
        <begin position="706"/>
        <end position="778"/>
    </location>
</feature>
<accession>A0ABD3PAF7</accession>
<feature type="compositionally biased region" description="Low complexity" evidence="1">
    <location>
        <begin position="469"/>
        <end position="492"/>
    </location>
</feature>
<dbReference type="PANTHER" id="PTHR11216:SF174">
    <property type="entry name" value="GH06923P"/>
    <property type="match status" value="1"/>
</dbReference>
<feature type="region of interest" description="Disordered" evidence="1">
    <location>
        <begin position="469"/>
        <end position="553"/>
    </location>
</feature>
<organism evidence="4 5">
    <name type="scientific">Cyclotella atomus</name>
    <dbReference type="NCBI Taxonomy" id="382360"/>
    <lineage>
        <taxon>Eukaryota</taxon>
        <taxon>Sar</taxon>
        <taxon>Stramenopiles</taxon>
        <taxon>Ochrophyta</taxon>
        <taxon>Bacillariophyta</taxon>
        <taxon>Coscinodiscophyceae</taxon>
        <taxon>Thalassiosirophycidae</taxon>
        <taxon>Stephanodiscales</taxon>
        <taxon>Stephanodiscaceae</taxon>
        <taxon>Cyclotella</taxon>
    </lineage>
</organism>
<dbReference type="PANTHER" id="PTHR11216">
    <property type="entry name" value="EH DOMAIN"/>
    <property type="match status" value="1"/>
</dbReference>
<dbReference type="InterPro" id="IPR000261">
    <property type="entry name" value="EH_dom"/>
</dbReference>
<feature type="compositionally biased region" description="Polar residues" evidence="1">
    <location>
        <begin position="163"/>
        <end position="187"/>
    </location>
</feature>
<dbReference type="PROSITE" id="PS50031">
    <property type="entry name" value="EH"/>
    <property type="match status" value="2"/>
</dbReference>
<sequence length="1049" mass="112304">MTVVGTSSCDCIKFFTDHPLFSLYPMNFKPLYEALFAAADKSQAGYITGHSAVEFLSLSKLPVDLLKTIWTMADSPPNNMLDKSKFYTAVRLIQLFQNGKRPMDGELRLREGEVCRPPYFEGVQFPNVQQQQQQVAHQQPGQQPQMGQPHQLQQQQDVMASPQRPNQQPVMSMTPQPMGSPHPQQQSLALTTSDPYIMTPAEQSRYSSLFPSYAQEGYVHGPQAVELFSKSGMDRDHLKTIWSMCDVPVDNKLDLTEFCVAMHLIVCVTKKGLACPDFLPGSLKGVLEGRDGQQQQQQGQINGHMGGSQSVIGQPGQQPGQMGGGQSVIGQPGQQPSQMGMGQPGQMGHQQAIAPASPEGIPSPDKMGMYAQQQGLPPPPVYGMQQQQQQMPQQQMMGQGMGYGQVNQAEQPVQTGAVGGETIDDAFAGLSNTPVGDVDEYSTIGGGNTVGGGMAMGGGMGMKQNAAASNAQSAYTQQMNPQVQQPQMSQPQMPQPVPTPSVQQNFVPASPKHVPKSHYEPASPAQAHTSRSVYGSPKPTKKDRQEDEEFNSELEKLRAAHQKLQAEVISLRAKANLVSDEEQEAQSEVRALAAGIAELSMELAGLRDEVAESKARLKDSLAMLKAQKEKRESLEAAVKETREVKDSLVAANEAVLEAQEAMLKENAHALAATAKAAEDEAEADAPAAESDDLFSWDAAPAPVPTVMQTQSHSRGMSDISGGHWGGDDSSQVNRGVSDISHSYGHGWGENNSSVIGDHSAEQKKAEDAHSVHSVHTSHTANTGYQSAAYTANGGMQPAFGGHAGDQASVGGMQSASYGGYPSDQQSVGGNSAAHSAQFGGYPMGAAPTSAMVPAPSSGGYDYGMDFMGMGAMGAPIPEAQPTAFDAPAPVPPPNVPKSPTVAEVEAIKKEALNAERSYRQSKELVDTLLEQVQNMEMVAKQAEDNLHATEKKKGSFTTKSKKKKEVAAAQEQAQAEREKVNEARQQLAAAKQQAESSRKLAEELRHKSEKAEMECVTAASMQQSNGFEQYGGLMGASNQGGYHNPFAMG</sequence>
<proteinExistence type="predicted"/>
<dbReference type="InterPro" id="IPR002048">
    <property type="entry name" value="EF_hand_dom"/>
</dbReference>
<feature type="compositionally biased region" description="Basic and acidic residues" evidence="1">
    <location>
        <begin position="996"/>
        <end position="1007"/>
    </location>
</feature>
<protein>
    <recommendedName>
        <fullName evidence="6">Calmodulin</fullName>
    </recommendedName>
</protein>
<feature type="compositionally biased region" description="Basic and acidic residues" evidence="1">
    <location>
        <begin position="943"/>
        <end position="953"/>
    </location>
</feature>
<dbReference type="EMBL" id="JALLPJ020000716">
    <property type="protein sequence ID" value="KAL3784744.1"/>
    <property type="molecule type" value="Genomic_DNA"/>
</dbReference>
<comment type="caution">
    <text evidence="4">The sequence shown here is derived from an EMBL/GenBank/DDBJ whole genome shotgun (WGS) entry which is preliminary data.</text>
</comment>
<evidence type="ECO:0000313" key="4">
    <source>
        <dbReference type="EMBL" id="KAL3784744.1"/>
    </source>
</evidence>
<feature type="region of interest" description="Disordered" evidence="1">
    <location>
        <begin position="943"/>
        <end position="1007"/>
    </location>
</feature>
<dbReference type="Pfam" id="PF12763">
    <property type="entry name" value="EH"/>
    <property type="match status" value="2"/>
</dbReference>
<feature type="domain" description="EF-hand" evidence="3">
    <location>
        <begin position="233"/>
        <end position="268"/>
    </location>
</feature>
<dbReference type="PROSITE" id="PS50222">
    <property type="entry name" value="EF_HAND_2"/>
    <property type="match status" value="1"/>
</dbReference>
<evidence type="ECO:0000259" key="2">
    <source>
        <dbReference type="PROSITE" id="PS50031"/>
    </source>
</evidence>
<name>A0ABD3PAF7_9STRA</name>
<feature type="domain" description="EH" evidence="2">
    <location>
        <begin position="28"/>
        <end position="107"/>
    </location>
</feature>
<dbReference type="Gene3D" id="1.10.238.10">
    <property type="entry name" value="EF-hand"/>
    <property type="match status" value="2"/>
</dbReference>
<dbReference type="CDD" id="cd00052">
    <property type="entry name" value="EH"/>
    <property type="match status" value="2"/>
</dbReference>
<evidence type="ECO:0008006" key="6">
    <source>
        <dbReference type="Google" id="ProtNLM"/>
    </source>
</evidence>
<dbReference type="SMART" id="SM00027">
    <property type="entry name" value="EH"/>
    <property type="match status" value="2"/>
</dbReference>
<reference evidence="4 5" key="1">
    <citation type="submission" date="2024-10" db="EMBL/GenBank/DDBJ databases">
        <title>Updated reference genomes for cyclostephanoid diatoms.</title>
        <authorList>
            <person name="Roberts W.R."/>
            <person name="Alverson A.J."/>
        </authorList>
    </citation>
    <scope>NUCLEOTIDE SEQUENCE [LARGE SCALE GENOMIC DNA]</scope>
    <source>
        <strain evidence="4 5">AJA010-31</strain>
    </source>
</reference>